<proteinExistence type="inferred from homology"/>
<evidence type="ECO:0000313" key="10">
    <source>
        <dbReference type="Proteomes" id="UP000252519"/>
    </source>
</evidence>
<evidence type="ECO:0000256" key="2">
    <source>
        <dbReference type="ARBA" id="ARBA00009054"/>
    </source>
</evidence>
<dbReference type="CDD" id="cd07415">
    <property type="entry name" value="MPP_PP2A_PP4_PP6"/>
    <property type="match status" value="1"/>
</dbReference>
<dbReference type="SUPFAM" id="SSF58014">
    <property type="entry name" value="Coiled-coil domain of nucleotide exchange factor GrpE"/>
    <property type="match status" value="1"/>
</dbReference>
<dbReference type="InterPro" id="IPR009012">
    <property type="entry name" value="GrpE_head"/>
</dbReference>
<dbReference type="InterPro" id="IPR006186">
    <property type="entry name" value="Ser/Thr-sp_prot-phosphatase"/>
</dbReference>
<dbReference type="SMART" id="SM00156">
    <property type="entry name" value="PP2Ac"/>
    <property type="match status" value="1"/>
</dbReference>
<dbReference type="PANTHER" id="PTHR45619">
    <property type="entry name" value="SERINE/THREONINE-PROTEIN PHOSPHATASE PP2A-RELATED"/>
    <property type="match status" value="1"/>
</dbReference>
<keyword evidence="3" id="KW-0479">Metal-binding</keyword>
<dbReference type="Pfam" id="PF01025">
    <property type="entry name" value="GrpE"/>
    <property type="match status" value="1"/>
</dbReference>
<comment type="catalytic activity">
    <reaction evidence="7">
        <text>O-phospho-L-threonyl-[protein] + H2O = L-threonyl-[protein] + phosphate</text>
        <dbReference type="Rhea" id="RHEA:47004"/>
        <dbReference type="Rhea" id="RHEA-COMP:11060"/>
        <dbReference type="Rhea" id="RHEA-COMP:11605"/>
        <dbReference type="ChEBI" id="CHEBI:15377"/>
        <dbReference type="ChEBI" id="CHEBI:30013"/>
        <dbReference type="ChEBI" id="CHEBI:43474"/>
        <dbReference type="ChEBI" id="CHEBI:61977"/>
        <dbReference type="EC" id="3.1.3.16"/>
    </reaction>
</comment>
<keyword evidence="5" id="KW-0143">Chaperone</keyword>
<comment type="similarity">
    <text evidence="7">Belongs to the PPP phosphatase family.</text>
</comment>
<keyword evidence="10" id="KW-1185">Reference proteome</keyword>
<evidence type="ECO:0000256" key="7">
    <source>
        <dbReference type="RuleBase" id="RU004273"/>
    </source>
</evidence>
<reference evidence="9 10" key="1">
    <citation type="submission" date="2014-10" db="EMBL/GenBank/DDBJ databases">
        <title>Draft genome of the hookworm Ancylostoma caninum.</title>
        <authorList>
            <person name="Mitreva M."/>
        </authorList>
    </citation>
    <scope>NUCLEOTIDE SEQUENCE [LARGE SCALE GENOMIC DNA]</scope>
    <source>
        <strain evidence="9 10">Baltimore</strain>
    </source>
</reference>
<evidence type="ECO:0000313" key="9">
    <source>
        <dbReference type="EMBL" id="RCN35477.1"/>
    </source>
</evidence>
<dbReference type="Gene3D" id="3.60.21.10">
    <property type="match status" value="2"/>
</dbReference>
<name>A0A368FYU2_ANCCA</name>
<dbReference type="GO" id="GO:0046872">
    <property type="term" value="F:metal ion binding"/>
    <property type="evidence" value="ECO:0007669"/>
    <property type="project" value="UniProtKB-KW"/>
</dbReference>
<evidence type="ECO:0000259" key="8">
    <source>
        <dbReference type="PROSITE" id="PS00125"/>
    </source>
</evidence>
<comment type="similarity">
    <text evidence="2">Belongs to the GrpE family.</text>
</comment>
<dbReference type="InterPro" id="IPR000740">
    <property type="entry name" value="GrpE"/>
</dbReference>
<keyword evidence="6" id="KW-0464">Manganese</keyword>
<dbReference type="EC" id="3.1.3.16" evidence="7"/>
<dbReference type="Proteomes" id="UP000252519">
    <property type="component" value="Unassembled WGS sequence"/>
</dbReference>
<comment type="caution">
    <text evidence="9">The sequence shown here is derived from an EMBL/GenBank/DDBJ whole genome shotgun (WGS) entry which is preliminary data.</text>
</comment>
<evidence type="ECO:0000256" key="4">
    <source>
        <dbReference type="ARBA" id="ARBA00022801"/>
    </source>
</evidence>
<dbReference type="InterPro" id="IPR013805">
    <property type="entry name" value="GrpE_CC"/>
</dbReference>
<dbReference type="GO" id="GO:0000774">
    <property type="term" value="F:adenyl-nucleotide exchange factor activity"/>
    <property type="evidence" value="ECO:0007669"/>
    <property type="project" value="InterPro"/>
</dbReference>
<dbReference type="SUPFAM" id="SSF56300">
    <property type="entry name" value="Metallo-dependent phosphatases"/>
    <property type="match status" value="2"/>
</dbReference>
<dbReference type="Pfam" id="PF00149">
    <property type="entry name" value="Metallophos"/>
    <property type="match status" value="1"/>
</dbReference>
<gene>
    <name evidence="9" type="ORF">ANCCAN_18661</name>
</gene>
<comment type="cofactor">
    <cofactor evidence="1">
        <name>Mn(2+)</name>
        <dbReference type="ChEBI" id="CHEBI:29035"/>
    </cofactor>
</comment>
<evidence type="ECO:0000256" key="5">
    <source>
        <dbReference type="ARBA" id="ARBA00023186"/>
    </source>
</evidence>
<dbReference type="CDD" id="cd00446">
    <property type="entry name" value="GrpE"/>
    <property type="match status" value="1"/>
</dbReference>
<dbReference type="AlphaFoldDB" id="A0A368FYU2"/>
<accession>A0A368FYU2</accession>
<dbReference type="GO" id="GO:0004722">
    <property type="term" value="F:protein serine/threonine phosphatase activity"/>
    <property type="evidence" value="ECO:0007669"/>
    <property type="project" value="UniProtKB-EC"/>
</dbReference>
<dbReference type="InterPro" id="IPR004843">
    <property type="entry name" value="Calcineurin-like_PHP"/>
</dbReference>
<dbReference type="OrthoDB" id="1930084at2759"/>
<evidence type="ECO:0000256" key="3">
    <source>
        <dbReference type="ARBA" id="ARBA00022723"/>
    </source>
</evidence>
<evidence type="ECO:0000256" key="6">
    <source>
        <dbReference type="ARBA" id="ARBA00023211"/>
    </source>
</evidence>
<organism evidence="9 10">
    <name type="scientific">Ancylostoma caninum</name>
    <name type="common">Dog hookworm</name>
    <dbReference type="NCBI Taxonomy" id="29170"/>
    <lineage>
        <taxon>Eukaryota</taxon>
        <taxon>Metazoa</taxon>
        <taxon>Ecdysozoa</taxon>
        <taxon>Nematoda</taxon>
        <taxon>Chromadorea</taxon>
        <taxon>Rhabditida</taxon>
        <taxon>Rhabditina</taxon>
        <taxon>Rhabditomorpha</taxon>
        <taxon>Strongyloidea</taxon>
        <taxon>Ancylostomatidae</taxon>
        <taxon>Ancylostomatinae</taxon>
        <taxon>Ancylostoma</taxon>
    </lineage>
</organism>
<dbReference type="PRINTS" id="PR00114">
    <property type="entry name" value="STPHPHTASE"/>
</dbReference>
<keyword evidence="4 7" id="KW-0378">Hydrolase</keyword>
<sequence>MCRTLSYVFPSGSFSVRILRLQTTSRTGISFCSTSANNAEKDGEAPKFQLKKPDGKRLTGAEFFDMVKEAASKEGKEDFAVPTPAFEALLAEYDLLVKEGLDWKDKYQRSLAETENVRKRGFKQTEEAKVFAIQGFCKDLLEKEKALRFQVADVLDLAVDSVKPEQLKTADKTLVDLHEGIVMTRTVLLKTFKKHGLVPISPLGEKFDPNLHEAVFQVPAGPMIHLLNSMGDADANRTYTFMPSDDEVPDEIRKVLNEDSLHCKKSQRSVNVDEWISIAKECKYLPEEDMISLCTCLIARLLREPNVVPVQTPVTICGDIHGQFYDLLELFRTGGEVPHTKYIFMGDYVDRGYYSLETATLLFALLLKYPDRMTLLRGNHESRKISSVYGFYDECLQKYGHALVYRWCCKVFDVLPVGALVDDSILCVHGGLSPEVKSIDKMLSLNRAVELPTKGPLCDLMWSDPEEGEEGWVVSQRGAGWIFGGSVAKNFLHTNGLELICRSHQLVDEGFRYLFNEQLCTVWSAPNYCYRCGNVAAVLSIAEDGARDVKYFTAGPLCDLMWSDPEEGEEGWVVSQRGAGWIFGGSVAKNFLHTNGLELICRSHQLVDEGFRYLFNEQLCTVWSAPNYCYRCGNVAAVLSIAEDGARDVKYFTAVPQDRREIPDKVVTPYFM</sequence>
<dbReference type="GO" id="GO:0042803">
    <property type="term" value="F:protein homodimerization activity"/>
    <property type="evidence" value="ECO:0007669"/>
    <property type="project" value="InterPro"/>
</dbReference>
<dbReference type="PROSITE" id="PS00125">
    <property type="entry name" value="SER_THR_PHOSPHATASE"/>
    <property type="match status" value="1"/>
</dbReference>
<dbReference type="InterPro" id="IPR047129">
    <property type="entry name" value="PPA2-like"/>
</dbReference>
<dbReference type="STRING" id="29170.A0A368FYU2"/>
<dbReference type="EMBL" id="JOJR01000658">
    <property type="protein sequence ID" value="RCN35477.1"/>
    <property type="molecule type" value="Genomic_DNA"/>
</dbReference>
<dbReference type="InterPro" id="IPR029052">
    <property type="entry name" value="Metallo-depent_PP-like"/>
</dbReference>
<dbReference type="GO" id="GO:0051087">
    <property type="term" value="F:protein-folding chaperone binding"/>
    <property type="evidence" value="ECO:0007669"/>
    <property type="project" value="InterPro"/>
</dbReference>
<dbReference type="Gene3D" id="2.30.22.10">
    <property type="entry name" value="Head domain of nucleotide exchange factor GrpE"/>
    <property type="match status" value="1"/>
</dbReference>
<protein>
    <recommendedName>
        <fullName evidence="7">Serine/threonine-protein phosphatase</fullName>
        <ecNumber evidence="7">3.1.3.16</ecNumber>
    </recommendedName>
</protein>
<dbReference type="Gene3D" id="3.90.20.20">
    <property type="match status" value="1"/>
</dbReference>
<dbReference type="GO" id="GO:0006457">
    <property type="term" value="P:protein folding"/>
    <property type="evidence" value="ECO:0007669"/>
    <property type="project" value="InterPro"/>
</dbReference>
<evidence type="ECO:0000256" key="1">
    <source>
        <dbReference type="ARBA" id="ARBA00001936"/>
    </source>
</evidence>
<feature type="domain" description="Serine/threonine specific protein phosphatases" evidence="8">
    <location>
        <begin position="376"/>
        <end position="381"/>
    </location>
</feature>